<keyword evidence="1" id="KW-1133">Transmembrane helix</keyword>
<evidence type="ECO:0000256" key="1">
    <source>
        <dbReference type="SAM" id="Phobius"/>
    </source>
</evidence>
<keyword evidence="5" id="KW-1185">Reference proteome</keyword>
<keyword evidence="1" id="KW-0812">Transmembrane</keyword>
<dbReference type="Proteomes" id="UP000823561">
    <property type="component" value="Chromosome 13"/>
</dbReference>
<dbReference type="InterPro" id="IPR036179">
    <property type="entry name" value="Ig-like_dom_sf"/>
</dbReference>
<evidence type="ECO:0000259" key="3">
    <source>
        <dbReference type="PROSITE" id="PS50835"/>
    </source>
</evidence>
<dbReference type="InterPro" id="IPR007110">
    <property type="entry name" value="Ig-like_dom"/>
</dbReference>
<dbReference type="EMBL" id="JADWDJ010000013">
    <property type="protein sequence ID" value="KAG5271576.1"/>
    <property type="molecule type" value="Genomic_DNA"/>
</dbReference>
<dbReference type="PANTHER" id="PTHR15193">
    <property type="entry name" value="CD83 ANTIGEN"/>
    <property type="match status" value="1"/>
</dbReference>
<organism evidence="4 5">
    <name type="scientific">Alosa alosa</name>
    <name type="common">allis shad</name>
    <dbReference type="NCBI Taxonomy" id="278164"/>
    <lineage>
        <taxon>Eukaryota</taxon>
        <taxon>Metazoa</taxon>
        <taxon>Chordata</taxon>
        <taxon>Craniata</taxon>
        <taxon>Vertebrata</taxon>
        <taxon>Euteleostomi</taxon>
        <taxon>Actinopterygii</taxon>
        <taxon>Neopterygii</taxon>
        <taxon>Teleostei</taxon>
        <taxon>Clupei</taxon>
        <taxon>Clupeiformes</taxon>
        <taxon>Clupeoidei</taxon>
        <taxon>Clupeidae</taxon>
        <taxon>Alosa</taxon>
    </lineage>
</organism>
<keyword evidence="1" id="KW-0472">Membrane</keyword>
<evidence type="ECO:0000256" key="2">
    <source>
        <dbReference type="SAM" id="SignalP"/>
    </source>
</evidence>
<sequence length="209" mass="23253">MSVPGICFLLLLAQLAGTSRGNTIEKTCTCGSVAELACMAPAEPGVSYRSVRWYKIDNENNLRGLVRKRLSPQNNTAEYYKGLIRHVEFVSENSSNLVLPNMTASDRGRYICLLAAPLGHQNQEGEVFLRVEGCPSYDLSELVWAIALLSASLLLLSLSYMFLRNALRSSKKKLLKESLWKMSHQHESAGNMIYVMGKDGLKAFEAIYV</sequence>
<dbReference type="PANTHER" id="PTHR15193:SF1">
    <property type="entry name" value="CD83 ANTIGEN"/>
    <property type="match status" value="1"/>
</dbReference>
<gene>
    <name evidence="4" type="ORF">AALO_G00181600</name>
</gene>
<proteinExistence type="predicted"/>
<feature type="signal peptide" evidence="2">
    <location>
        <begin position="1"/>
        <end position="21"/>
    </location>
</feature>
<keyword evidence="2" id="KW-0732">Signal</keyword>
<reference evidence="4" key="1">
    <citation type="submission" date="2020-10" db="EMBL/GenBank/DDBJ databases">
        <title>Chromosome-scale genome assembly of the Allis shad, Alosa alosa.</title>
        <authorList>
            <person name="Margot Z."/>
            <person name="Christophe K."/>
            <person name="Cabau C."/>
            <person name="Louis A."/>
            <person name="Berthelot C."/>
            <person name="Parey E."/>
            <person name="Roest Crollius H."/>
            <person name="Montfort J."/>
            <person name="Robinson-Rechavi M."/>
            <person name="Bucao C."/>
            <person name="Bouchez O."/>
            <person name="Gislard M."/>
            <person name="Lluch J."/>
            <person name="Milhes M."/>
            <person name="Lampietro C."/>
            <person name="Lopez Roques C."/>
            <person name="Donnadieu C."/>
            <person name="Braasch I."/>
            <person name="Desvignes T."/>
            <person name="Postlethwait J."/>
            <person name="Bobe J."/>
            <person name="Guiguen Y."/>
        </authorList>
    </citation>
    <scope>NUCLEOTIDE SEQUENCE</scope>
    <source>
        <strain evidence="4">M-15738</strain>
        <tissue evidence="4">Blood</tissue>
    </source>
</reference>
<feature type="domain" description="Ig-like" evidence="3">
    <location>
        <begin position="4"/>
        <end position="112"/>
    </location>
</feature>
<comment type="caution">
    <text evidence="4">The sequence shown here is derived from an EMBL/GenBank/DDBJ whole genome shotgun (WGS) entry which is preliminary data.</text>
</comment>
<name>A0AAV6GCJ5_9TELE</name>
<dbReference type="SUPFAM" id="SSF48726">
    <property type="entry name" value="Immunoglobulin"/>
    <property type="match status" value="1"/>
</dbReference>
<dbReference type="PROSITE" id="PS50835">
    <property type="entry name" value="IG_LIKE"/>
    <property type="match status" value="1"/>
</dbReference>
<accession>A0AAV6GCJ5</accession>
<dbReference type="InterPro" id="IPR003599">
    <property type="entry name" value="Ig_sub"/>
</dbReference>
<protein>
    <recommendedName>
        <fullName evidence="3">Ig-like domain-containing protein</fullName>
    </recommendedName>
</protein>
<evidence type="ECO:0000313" key="5">
    <source>
        <dbReference type="Proteomes" id="UP000823561"/>
    </source>
</evidence>
<dbReference type="AlphaFoldDB" id="A0AAV6GCJ5"/>
<feature type="chain" id="PRO_5043798139" description="Ig-like domain-containing protein" evidence="2">
    <location>
        <begin position="22"/>
        <end position="209"/>
    </location>
</feature>
<evidence type="ECO:0000313" key="4">
    <source>
        <dbReference type="EMBL" id="KAG5271576.1"/>
    </source>
</evidence>
<dbReference type="SMART" id="SM00409">
    <property type="entry name" value="IG"/>
    <property type="match status" value="1"/>
</dbReference>
<dbReference type="Gene3D" id="2.60.40.10">
    <property type="entry name" value="Immunoglobulins"/>
    <property type="match status" value="1"/>
</dbReference>
<dbReference type="InterPro" id="IPR013783">
    <property type="entry name" value="Ig-like_fold"/>
</dbReference>
<feature type="transmembrane region" description="Helical" evidence="1">
    <location>
        <begin position="142"/>
        <end position="163"/>
    </location>
</feature>